<name>A0A0P9PT25_9PSED</name>
<dbReference type="AlphaFoldDB" id="A0A0P9PT25"/>
<evidence type="ECO:0000313" key="6">
    <source>
        <dbReference type="Proteomes" id="UP000267908"/>
    </source>
</evidence>
<accession>A0A0P9PT25</accession>
<keyword evidence="2" id="KW-0812">Transmembrane</keyword>
<keyword evidence="2" id="KW-1133">Transmembrane helix</keyword>
<dbReference type="Pfam" id="PF21724">
    <property type="entry name" value="DUF6861"/>
    <property type="match status" value="1"/>
</dbReference>
<feature type="compositionally biased region" description="Basic and acidic residues" evidence="1">
    <location>
        <begin position="278"/>
        <end position="289"/>
    </location>
</feature>
<evidence type="ECO:0000313" key="7">
    <source>
        <dbReference type="Proteomes" id="UP000269044"/>
    </source>
</evidence>
<organism evidence="5 7">
    <name type="scientific">Pseudomonas syringae pv. delphinii</name>
    <dbReference type="NCBI Taxonomy" id="192088"/>
    <lineage>
        <taxon>Bacteria</taxon>
        <taxon>Pseudomonadati</taxon>
        <taxon>Pseudomonadota</taxon>
        <taxon>Gammaproteobacteria</taxon>
        <taxon>Pseudomonadales</taxon>
        <taxon>Pseudomonadaceae</taxon>
        <taxon>Pseudomonas</taxon>
    </lineage>
</organism>
<feature type="domain" description="NAD(+)--protein-arginine ADP-ribosyltransferase Tre1-like N-terminal" evidence="3">
    <location>
        <begin position="56"/>
        <end position="247"/>
    </location>
</feature>
<evidence type="ECO:0000256" key="1">
    <source>
        <dbReference type="SAM" id="MobiDB-lite"/>
    </source>
</evidence>
<proteinExistence type="predicted"/>
<keyword evidence="2" id="KW-0472">Membrane</keyword>
<protein>
    <recommendedName>
        <fullName evidence="3">NAD(+)--protein-arginine ADP-ribosyltransferase Tre1-like N-terminal domain-containing protein</fullName>
    </recommendedName>
</protein>
<sequence>MSGRHRMFFFHMLPSWDSIRRQLDRDIAPYRGGHFRTHRNEPVPSPALIMRRFNCVRSAFDRAEWEACRILGQRFVDLDISSIIKDLIDVVTQMAMIVVGSAFVGGAAGAGAGVLFFGVGAVPGGLMGAALGAQASAFILGILGLEAIAESVIDGFPRIIEYYTRGITTAWQGPREQGRNPFMGDDLAAQNSAVQEIAQGHVEVVILLLGAMVQYITRGRGNARALANEMRASAKGERLGQWMLEHEDELKKRPDLQRPEPRRGALEAQEALSTNRSKTADAAKPDAIDQKTVSSKVDAKQLDLVTGHPNAHSLSVHGGKVSDGDLMLRAKSAIKPNGDVGPSVPPLSSAFHSDELLIFADQTIRNGGALERAIARQPGQDIIRVTAQDAGDIGVDLGRGFKRVLPTGNILKNLETNGAPEKLENLRSIEGLYQYNPSKKNWETITIFPAPAP</sequence>
<feature type="transmembrane region" description="Helical" evidence="2">
    <location>
        <begin position="95"/>
        <end position="119"/>
    </location>
</feature>
<evidence type="ECO:0000313" key="5">
    <source>
        <dbReference type="EMBL" id="RMQ26170.1"/>
    </source>
</evidence>
<dbReference type="Proteomes" id="UP000269044">
    <property type="component" value="Unassembled WGS sequence"/>
</dbReference>
<dbReference type="EMBL" id="RBRA01000093">
    <property type="protein sequence ID" value="RMQ26170.1"/>
    <property type="molecule type" value="Genomic_DNA"/>
</dbReference>
<dbReference type="Proteomes" id="UP000267908">
    <property type="component" value="Unassembled WGS sequence"/>
</dbReference>
<comment type="caution">
    <text evidence="5">The sequence shown here is derived from an EMBL/GenBank/DDBJ whole genome shotgun (WGS) entry which is preliminary data.</text>
</comment>
<evidence type="ECO:0000313" key="4">
    <source>
        <dbReference type="EMBL" id="RMP07284.1"/>
    </source>
</evidence>
<reference evidence="6 7" key="1">
    <citation type="submission" date="2018-08" db="EMBL/GenBank/DDBJ databases">
        <title>Recombination of ecologically and evolutionarily significant loci maintains genetic cohesion in the Pseudomonas syringae species complex.</title>
        <authorList>
            <person name="Dillon M."/>
            <person name="Thakur S."/>
            <person name="Almeida R.N.D."/>
            <person name="Weir B.S."/>
            <person name="Guttman D.S."/>
        </authorList>
    </citation>
    <scope>NUCLEOTIDE SEQUENCE [LARGE SCALE GENOMIC DNA]</scope>
    <source>
        <strain evidence="5 7">ICMP 13052</strain>
        <strain evidence="4 6">ICMP 4330</strain>
    </source>
</reference>
<dbReference type="InterPro" id="IPR049195">
    <property type="entry name" value="Tre1-like_N"/>
</dbReference>
<feature type="region of interest" description="Disordered" evidence="1">
    <location>
        <begin position="269"/>
        <end position="293"/>
    </location>
</feature>
<gene>
    <name evidence="5" type="ORF">ALQ08_01278</name>
    <name evidence="4" type="ORF">ALQ28_01902</name>
</gene>
<evidence type="ECO:0000259" key="3">
    <source>
        <dbReference type="Pfam" id="PF21724"/>
    </source>
</evidence>
<dbReference type="EMBL" id="RBQG01000311">
    <property type="protein sequence ID" value="RMP07284.1"/>
    <property type="molecule type" value="Genomic_DNA"/>
</dbReference>
<evidence type="ECO:0000256" key="2">
    <source>
        <dbReference type="SAM" id="Phobius"/>
    </source>
</evidence>